<organism evidence="1 2">
    <name type="scientific">Prevotella lacticifex</name>
    <dbReference type="NCBI Taxonomy" id="2854755"/>
    <lineage>
        <taxon>Bacteria</taxon>
        <taxon>Pseudomonadati</taxon>
        <taxon>Bacteroidota</taxon>
        <taxon>Bacteroidia</taxon>
        <taxon>Bacteroidales</taxon>
        <taxon>Prevotellaceae</taxon>
        <taxon>Prevotella</taxon>
    </lineage>
</organism>
<dbReference type="Pfam" id="PF11589">
    <property type="entry name" value="DUF3244"/>
    <property type="match status" value="1"/>
</dbReference>
<dbReference type="AlphaFoldDB" id="A0A9R1CB42"/>
<evidence type="ECO:0008006" key="3">
    <source>
        <dbReference type="Google" id="ProtNLM"/>
    </source>
</evidence>
<dbReference type="EMBL" id="BPUB01000002">
    <property type="protein sequence ID" value="GJG59427.1"/>
    <property type="molecule type" value="Genomic_DNA"/>
</dbReference>
<evidence type="ECO:0000313" key="1">
    <source>
        <dbReference type="EMBL" id="GJG59427.1"/>
    </source>
</evidence>
<dbReference type="Gene3D" id="2.60.40.3080">
    <property type="match status" value="1"/>
</dbReference>
<evidence type="ECO:0000313" key="2">
    <source>
        <dbReference type="Proteomes" id="UP000825483"/>
    </source>
</evidence>
<sequence length="136" mass="14692">MQGISKVPNFATENIKRFDMKKLLILLLVFVTFIPSYAFGIDIRKEGTTHHGGMRMPSITRVSADYENGLITVDVKGYTGGIQVLVSDSQGNIVSSTMSSITNSGVVSLDLGALAEGDYTLYIVLGNTTYSGEFTL</sequence>
<proteinExistence type="predicted"/>
<dbReference type="InterPro" id="IPR021638">
    <property type="entry name" value="DUF3244"/>
</dbReference>
<name>A0A9R1CB42_9BACT</name>
<protein>
    <recommendedName>
        <fullName evidence="3">DUF3244 domain-containing protein</fullName>
    </recommendedName>
</protein>
<gene>
    <name evidence="1" type="ORF">PRLR5076_22780</name>
</gene>
<reference evidence="1" key="1">
    <citation type="journal article" date="2022" name="Int. J. Syst. Evol. Microbiol.">
        <title>Prevotella lacticifex sp. nov., isolated from the rumen of cows.</title>
        <authorList>
            <person name="Shinkai T."/>
            <person name="Ikeyama N."/>
            <person name="Kumagai M."/>
            <person name="Ohmori H."/>
            <person name="Sakamoto M."/>
            <person name="Ohkuma M."/>
            <person name="Mitsumori M."/>
        </authorList>
    </citation>
    <scope>NUCLEOTIDE SEQUENCE</scope>
    <source>
        <strain evidence="1">R5076</strain>
    </source>
</reference>
<keyword evidence="2" id="KW-1185">Reference proteome</keyword>
<dbReference type="Proteomes" id="UP000825483">
    <property type="component" value="Unassembled WGS sequence"/>
</dbReference>
<comment type="caution">
    <text evidence="1">The sequence shown here is derived from an EMBL/GenBank/DDBJ whole genome shotgun (WGS) entry which is preliminary data.</text>
</comment>
<accession>A0A9R1CB42</accession>